<feature type="region of interest" description="Disordered" evidence="1">
    <location>
        <begin position="23"/>
        <end position="63"/>
    </location>
</feature>
<gene>
    <name evidence="2" type="ORF">PFR_JS10_1382</name>
    <name evidence="3" type="ORF">PFR_JS23_1470</name>
</gene>
<reference evidence="2" key="1">
    <citation type="submission" date="2016-05" db="EMBL/GenBank/DDBJ databases">
        <authorList>
            <person name="Lavstsen T."/>
            <person name="Jespersen J.S."/>
        </authorList>
    </citation>
    <scope>NUCLEOTIDE SEQUENCE</scope>
    <source>
        <strain evidence="2">PFRJS10</strain>
    </source>
</reference>
<evidence type="ECO:0000256" key="1">
    <source>
        <dbReference type="SAM" id="MobiDB-lite"/>
    </source>
</evidence>
<evidence type="ECO:0000313" key="2">
    <source>
        <dbReference type="EMBL" id="SBN39025.1"/>
    </source>
</evidence>
<protein>
    <submittedName>
        <fullName evidence="3">Uncharacterized protein</fullName>
    </submittedName>
</protein>
<dbReference type="Proteomes" id="UP000250080">
    <property type="component" value="Chromosome I"/>
</dbReference>
<dbReference type="EMBL" id="LT618793">
    <property type="protein sequence ID" value="SCQ79734.1"/>
    <property type="molecule type" value="Genomic_DNA"/>
</dbReference>
<feature type="compositionally biased region" description="Low complexity" evidence="1">
    <location>
        <begin position="23"/>
        <end position="32"/>
    </location>
</feature>
<sequence length="63" mass="6756">MMLRAAVERAALRMAAVGWPISRTRSARSASTKGVMPSRPNSLGRASFDRPDLPRASADPLSC</sequence>
<evidence type="ECO:0000313" key="3">
    <source>
        <dbReference type="EMBL" id="SCQ79734.1"/>
    </source>
</evidence>
<dbReference type="AlphaFoldDB" id="A0A2C8AEM7"/>
<evidence type="ECO:0000313" key="4">
    <source>
        <dbReference type="Proteomes" id="UP000250080"/>
    </source>
</evidence>
<accession>A0A2C8AEM7</accession>
<name>A0A2C8AEM7_9ACTN</name>
<organism evidence="3 4">
    <name type="scientific">Propionibacterium freudenreichii</name>
    <dbReference type="NCBI Taxonomy" id="1744"/>
    <lineage>
        <taxon>Bacteria</taxon>
        <taxon>Bacillati</taxon>
        <taxon>Actinomycetota</taxon>
        <taxon>Actinomycetes</taxon>
        <taxon>Propionibacteriales</taxon>
        <taxon>Propionibacteriaceae</taxon>
        <taxon>Propionibacterium</taxon>
    </lineage>
</organism>
<reference evidence="3 4" key="2">
    <citation type="submission" date="2016-09" db="EMBL/GenBank/DDBJ databases">
        <authorList>
            <person name="Laine KS P."/>
        </authorList>
    </citation>
    <scope>NUCLEOTIDE SEQUENCE [LARGE SCALE GENOMIC DNA]</scope>
    <source>
        <strain evidence="3">PFRJS-23</strain>
    </source>
</reference>
<proteinExistence type="predicted"/>
<dbReference type="EMBL" id="LT576035">
    <property type="protein sequence ID" value="SBN39025.1"/>
    <property type="molecule type" value="Genomic_DNA"/>
</dbReference>